<feature type="domain" description="G-protein coupled receptors family 1 profile" evidence="6">
    <location>
        <begin position="1"/>
        <end position="163"/>
    </location>
</feature>
<dbReference type="Proteomes" id="UP000681722">
    <property type="component" value="Unassembled WGS sequence"/>
</dbReference>
<dbReference type="SUPFAM" id="SSF81321">
    <property type="entry name" value="Family A G protein-coupled receptor-like"/>
    <property type="match status" value="1"/>
</dbReference>
<protein>
    <recommendedName>
        <fullName evidence="6">G-protein coupled receptors family 1 profile domain-containing protein</fullName>
    </recommendedName>
</protein>
<dbReference type="AlphaFoldDB" id="A0A815ZKS8"/>
<feature type="transmembrane region" description="Helical" evidence="5">
    <location>
        <begin position="56"/>
        <end position="73"/>
    </location>
</feature>
<dbReference type="EMBL" id="CAJNOQ010032637">
    <property type="protein sequence ID" value="CAF1586051.1"/>
    <property type="molecule type" value="Genomic_DNA"/>
</dbReference>
<dbReference type="Gene3D" id="1.20.1070.10">
    <property type="entry name" value="Rhodopsin 7-helix transmembrane proteins"/>
    <property type="match status" value="1"/>
</dbReference>
<sequence>ILTYGFDIDFTVSSLIWCKLRLYLRQTFALISLTCICLATIDRYLITCQEFHVRRISQTLSTLPLSILTVFGFKTYKNLRKRRVVPVLQQQQQHRLDQQLTSMLLLQVVFIVISSIPYCIQSLYSAITTNYVKSSFRQAQETLFMTMTSLIFFLNYISNFYVYLVSSLTYRKHFVKIIRSLCFCFKPNEITPFQTTQSMNKNTYTRTIIN</sequence>
<evidence type="ECO:0000313" key="8">
    <source>
        <dbReference type="EMBL" id="CAF4455761.1"/>
    </source>
</evidence>
<proteinExistence type="predicted"/>
<keyword evidence="2 5" id="KW-0812">Transmembrane</keyword>
<feature type="transmembrane region" description="Helical" evidence="5">
    <location>
        <begin position="144"/>
        <end position="164"/>
    </location>
</feature>
<evidence type="ECO:0000256" key="3">
    <source>
        <dbReference type="ARBA" id="ARBA00022989"/>
    </source>
</evidence>
<evidence type="ECO:0000259" key="6">
    <source>
        <dbReference type="PROSITE" id="PS50262"/>
    </source>
</evidence>
<dbReference type="Proteomes" id="UP000663829">
    <property type="component" value="Unassembled WGS sequence"/>
</dbReference>
<dbReference type="PROSITE" id="PS50262">
    <property type="entry name" value="G_PROTEIN_RECEP_F1_2"/>
    <property type="match status" value="1"/>
</dbReference>
<evidence type="ECO:0000313" key="7">
    <source>
        <dbReference type="EMBL" id="CAF1586051.1"/>
    </source>
</evidence>
<dbReference type="OrthoDB" id="10036207at2759"/>
<keyword evidence="9" id="KW-1185">Reference proteome</keyword>
<evidence type="ECO:0000256" key="2">
    <source>
        <dbReference type="ARBA" id="ARBA00022692"/>
    </source>
</evidence>
<feature type="non-terminal residue" evidence="7">
    <location>
        <position position="1"/>
    </location>
</feature>
<dbReference type="EMBL" id="CAJOBC010098693">
    <property type="protein sequence ID" value="CAF4455761.1"/>
    <property type="molecule type" value="Genomic_DNA"/>
</dbReference>
<evidence type="ECO:0000256" key="5">
    <source>
        <dbReference type="SAM" id="Phobius"/>
    </source>
</evidence>
<comment type="caution">
    <text evidence="7">The sequence shown here is derived from an EMBL/GenBank/DDBJ whole genome shotgun (WGS) entry which is preliminary data.</text>
</comment>
<feature type="transmembrane region" description="Helical" evidence="5">
    <location>
        <begin position="104"/>
        <end position="124"/>
    </location>
</feature>
<evidence type="ECO:0000256" key="4">
    <source>
        <dbReference type="ARBA" id="ARBA00023136"/>
    </source>
</evidence>
<evidence type="ECO:0000313" key="9">
    <source>
        <dbReference type="Proteomes" id="UP000663829"/>
    </source>
</evidence>
<reference evidence="7" key="1">
    <citation type="submission" date="2021-02" db="EMBL/GenBank/DDBJ databases">
        <authorList>
            <person name="Nowell W R."/>
        </authorList>
    </citation>
    <scope>NUCLEOTIDE SEQUENCE</scope>
</reference>
<gene>
    <name evidence="7" type="ORF">GPM918_LOCUS41422</name>
    <name evidence="8" type="ORF">SRO942_LOCUS42473</name>
</gene>
<keyword evidence="3 5" id="KW-1133">Transmembrane helix</keyword>
<evidence type="ECO:0000256" key="1">
    <source>
        <dbReference type="ARBA" id="ARBA00004370"/>
    </source>
</evidence>
<organism evidence="7 9">
    <name type="scientific">Didymodactylos carnosus</name>
    <dbReference type="NCBI Taxonomy" id="1234261"/>
    <lineage>
        <taxon>Eukaryota</taxon>
        <taxon>Metazoa</taxon>
        <taxon>Spiralia</taxon>
        <taxon>Gnathifera</taxon>
        <taxon>Rotifera</taxon>
        <taxon>Eurotatoria</taxon>
        <taxon>Bdelloidea</taxon>
        <taxon>Philodinida</taxon>
        <taxon>Philodinidae</taxon>
        <taxon>Didymodactylos</taxon>
    </lineage>
</organism>
<feature type="transmembrane region" description="Helical" evidence="5">
    <location>
        <begin position="22"/>
        <end position="41"/>
    </location>
</feature>
<dbReference type="InterPro" id="IPR017452">
    <property type="entry name" value="GPCR_Rhodpsn_7TM"/>
</dbReference>
<dbReference type="GO" id="GO:0016020">
    <property type="term" value="C:membrane"/>
    <property type="evidence" value="ECO:0007669"/>
    <property type="project" value="UniProtKB-SubCell"/>
</dbReference>
<accession>A0A815ZKS8</accession>
<keyword evidence="4 5" id="KW-0472">Membrane</keyword>
<name>A0A815ZKS8_9BILA</name>
<comment type="subcellular location">
    <subcellularLocation>
        <location evidence="1">Membrane</location>
    </subcellularLocation>
</comment>